<dbReference type="InterPro" id="IPR056093">
    <property type="entry name" value="DUF7676"/>
</dbReference>
<name>A0A5D9C3R0_9SPHN</name>
<protein>
    <submittedName>
        <fullName evidence="1">Uncharacterized protein</fullName>
    </submittedName>
</protein>
<accession>A0A5D9C3R0</accession>
<dbReference type="AlphaFoldDB" id="A0A5D9C3R0"/>
<evidence type="ECO:0000313" key="2">
    <source>
        <dbReference type="Proteomes" id="UP000322077"/>
    </source>
</evidence>
<dbReference type="Proteomes" id="UP000322077">
    <property type="component" value="Unassembled WGS sequence"/>
</dbReference>
<dbReference type="RefSeq" id="WP_149522744.1">
    <property type="nucleotide sequence ID" value="NZ_VTOU01000003.1"/>
</dbReference>
<comment type="caution">
    <text evidence="1">The sequence shown here is derived from an EMBL/GenBank/DDBJ whole genome shotgun (WGS) entry which is preliminary data.</text>
</comment>
<gene>
    <name evidence="1" type="ORF">FYJ91_13255</name>
</gene>
<reference evidence="1 2" key="1">
    <citation type="submission" date="2019-08" db="EMBL/GenBank/DDBJ databases">
        <authorList>
            <person name="Wang G."/>
            <person name="Xu Z."/>
        </authorList>
    </citation>
    <scope>NUCLEOTIDE SEQUENCE [LARGE SCALE GENOMIC DNA]</scope>
    <source>
        <strain evidence="1 2">ZX</strain>
    </source>
</reference>
<dbReference type="Pfam" id="PF24724">
    <property type="entry name" value="DUF7676"/>
    <property type="match status" value="1"/>
</dbReference>
<dbReference type="EMBL" id="VTOU01000003">
    <property type="protein sequence ID" value="TZG25937.1"/>
    <property type="molecule type" value="Genomic_DNA"/>
</dbReference>
<sequence>MPALAVDRPIEKRVTKVDGRTEEVWPLPLDRDWLFAMFSELFDDHWDKLTWGPLIPGAAYELKCPGKPEKITLSKLGYFTVHWGAKGHFHLCLGAGPAMAPEDAIKRSPARVELVRRLDADEMPISWSIRMFNGAGDPQISIYLPNPFLRPEDRIADEPDWDRLTLWDDLFPRLTGQPTDGRDRMGKGYVKTTTN</sequence>
<proteinExistence type="predicted"/>
<organism evidence="1 2">
    <name type="scientific">Sphingomonas montanisoli</name>
    <dbReference type="NCBI Taxonomy" id="2606412"/>
    <lineage>
        <taxon>Bacteria</taxon>
        <taxon>Pseudomonadati</taxon>
        <taxon>Pseudomonadota</taxon>
        <taxon>Alphaproteobacteria</taxon>
        <taxon>Sphingomonadales</taxon>
        <taxon>Sphingomonadaceae</taxon>
        <taxon>Sphingomonas</taxon>
    </lineage>
</organism>
<keyword evidence="2" id="KW-1185">Reference proteome</keyword>
<evidence type="ECO:0000313" key="1">
    <source>
        <dbReference type="EMBL" id="TZG25937.1"/>
    </source>
</evidence>